<evidence type="ECO:0000313" key="6">
    <source>
        <dbReference type="Proteomes" id="UP000031666"/>
    </source>
</evidence>
<reference evidence="5 6" key="1">
    <citation type="submission" date="2015-01" db="EMBL/GenBank/DDBJ databases">
        <title>Vibrio sp. C94 JCM 19241 whole genome shotgun sequence.</title>
        <authorList>
            <person name="Sawabe T."/>
            <person name="Meirelles P."/>
            <person name="Feng G."/>
            <person name="Sayaka M."/>
            <person name="Hattori M."/>
            <person name="Ohkuma M."/>
        </authorList>
    </citation>
    <scope>NUCLEOTIDE SEQUENCE [LARGE SCALE GENOMIC DNA]</scope>
    <source>
        <strain evidence="6">JCM 19241</strain>
    </source>
</reference>
<dbReference type="Pfam" id="PF00392">
    <property type="entry name" value="GntR"/>
    <property type="match status" value="1"/>
</dbReference>
<sequence length="306" mass="34678">MDTTTNSKKPTSAELLAERVLGHVLEHNLEIGAHIKETEFAGVLKVSRTPIRNAFLHLQQNGFLVKKPNQGFFLAKVPEQTQAAQLSSHDSEATDLSPLCYAIGQDYLSGTLKKSFTENELISRYQQSRKSIQEALIAMEKDGWLQRNIGYGWEFNEFISSPTAYAQSYRFRQLIEPEAIRDPSFVIEPTRLQMLRMSQIDILNNKQKLVSAADMFNAGVLFHETIVGMSNNVFLLDALKRVNRLRRLVEYNVNGKRPVPRKECEEHLVLIGLIEEGKLTEAASFLETHLSRTAKEKEEIAQGLFG</sequence>
<dbReference type="Gene3D" id="1.20.120.530">
    <property type="entry name" value="GntR ligand-binding domain-like"/>
    <property type="match status" value="1"/>
</dbReference>
<feature type="domain" description="HTH gntR-type" evidence="4">
    <location>
        <begin position="10"/>
        <end position="77"/>
    </location>
</feature>
<reference evidence="5 6" key="2">
    <citation type="submission" date="2015-01" db="EMBL/GenBank/DDBJ databases">
        <authorList>
            <consortium name="NBRP consortium"/>
            <person name="Sawabe T."/>
            <person name="Meirelles P."/>
            <person name="Feng G."/>
            <person name="Sayaka M."/>
            <person name="Hattori M."/>
            <person name="Ohkuma M."/>
        </authorList>
    </citation>
    <scope>NUCLEOTIDE SEQUENCE [LARGE SCALE GENOMIC DNA]</scope>
    <source>
        <strain evidence="6">JCM 19241</strain>
    </source>
</reference>
<dbReference type="SUPFAM" id="SSF46785">
    <property type="entry name" value="Winged helix' DNA-binding domain"/>
    <property type="match status" value="1"/>
</dbReference>
<evidence type="ECO:0000256" key="3">
    <source>
        <dbReference type="ARBA" id="ARBA00023163"/>
    </source>
</evidence>
<evidence type="ECO:0000256" key="1">
    <source>
        <dbReference type="ARBA" id="ARBA00023015"/>
    </source>
</evidence>
<dbReference type="InterPro" id="IPR036388">
    <property type="entry name" value="WH-like_DNA-bd_sf"/>
</dbReference>
<dbReference type="InterPro" id="IPR000524">
    <property type="entry name" value="Tscrpt_reg_HTH_GntR"/>
</dbReference>
<evidence type="ECO:0000256" key="2">
    <source>
        <dbReference type="ARBA" id="ARBA00023125"/>
    </source>
</evidence>
<keyword evidence="3" id="KW-0804">Transcription</keyword>
<proteinExistence type="predicted"/>
<dbReference type="SMART" id="SM00345">
    <property type="entry name" value="HTH_GNTR"/>
    <property type="match status" value="2"/>
</dbReference>
<accession>A0A0B8QGL5</accession>
<name>A0A0B8QGL5_9VIBR</name>
<dbReference type="STRING" id="1481914.JCM19241_520"/>
<dbReference type="Pfam" id="PF07729">
    <property type="entry name" value="FCD"/>
    <property type="match status" value="1"/>
</dbReference>
<dbReference type="EMBL" id="BBSC01000005">
    <property type="protein sequence ID" value="GAM76222.1"/>
    <property type="molecule type" value="Genomic_DNA"/>
</dbReference>
<keyword evidence="2" id="KW-0238">DNA-binding</keyword>
<dbReference type="SUPFAM" id="SSF48008">
    <property type="entry name" value="GntR ligand-binding domain-like"/>
    <property type="match status" value="1"/>
</dbReference>
<comment type="caution">
    <text evidence="5">The sequence shown here is derived from an EMBL/GenBank/DDBJ whole genome shotgun (WGS) entry which is preliminary data.</text>
</comment>
<dbReference type="PROSITE" id="PS50949">
    <property type="entry name" value="HTH_GNTR"/>
    <property type="match status" value="1"/>
</dbReference>
<dbReference type="AlphaFoldDB" id="A0A0B8QGL5"/>
<keyword evidence="1" id="KW-0805">Transcription regulation</keyword>
<evidence type="ECO:0000313" key="5">
    <source>
        <dbReference type="EMBL" id="GAM76222.1"/>
    </source>
</evidence>
<dbReference type="GO" id="GO:0003677">
    <property type="term" value="F:DNA binding"/>
    <property type="evidence" value="ECO:0007669"/>
    <property type="project" value="UniProtKB-KW"/>
</dbReference>
<dbReference type="Gene3D" id="1.10.10.10">
    <property type="entry name" value="Winged helix-like DNA-binding domain superfamily/Winged helix DNA-binding domain"/>
    <property type="match status" value="1"/>
</dbReference>
<dbReference type="InterPro" id="IPR011711">
    <property type="entry name" value="GntR_C"/>
</dbReference>
<dbReference type="Proteomes" id="UP000031666">
    <property type="component" value="Unassembled WGS sequence"/>
</dbReference>
<dbReference type="PANTHER" id="PTHR43537:SF24">
    <property type="entry name" value="GLUCONATE OPERON TRANSCRIPTIONAL REPRESSOR"/>
    <property type="match status" value="1"/>
</dbReference>
<organism evidence="5 6">
    <name type="scientific">Vibrio ishigakensis</name>
    <dbReference type="NCBI Taxonomy" id="1481914"/>
    <lineage>
        <taxon>Bacteria</taxon>
        <taxon>Pseudomonadati</taxon>
        <taxon>Pseudomonadota</taxon>
        <taxon>Gammaproteobacteria</taxon>
        <taxon>Vibrionales</taxon>
        <taxon>Vibrionaceae</taxon>
        <taxon>Vibrio</taxon>
    </lineage>
</organism>
<evidence type="ECO:0000259" key="4">
    <source>
        <dbReference type="PROSITE" id="PS50949"/>
    </source>
</evidence>
<dbReference type="PANTHER" id="PTHR43537">
    <property type="entry name" value="TRANSCRIPTIONAL REGULATOR, GNTR FAMILY"/>
    <property type="match status" value="1"/>
</dbReference>
<dbReference type="InterPro" id="IPR036390">
    <property type="entry name" value="WH_DNA-bd_sf"/>
</dbReference>
<gene>
    <name evidence="5" type="ORF">JCM19241_520</name>
</gene>
<protein>
    <submittedName>
        <fullName evidence="5">Miscellaneous</fullName>
    </submittedName>
</protein>
<dbReference type="GO" id="GO:0003700">
    <property type="term" value="F:DNA-binding transcription factor activity"/>
    <property type="evidence" value="ECO:0007669"/>
    <property type="project" value="InterPro"/>
</dbReference>
<dbReference type="InterPro" id="IPR008920">
    <property type="entry name" value="TF_FadR/GntR_C"/>
</dbReference>